<dbReference type="AlphaFoldDB" id="A3ZV54"/>
<evidence type="ECO:0000313" key="2">
    <source>
        <dbReference type="EMBL" id="EAQ79621.1"/>
    </source>
</evidence>
<dbReference type="STRING" id="314230.DSM3645_04058"/>
<protein>
    <submittedName>
        <fullName evidence="2">Uncharacterized protein</fullName>
    </submittedName>
</protein>
<dbReference type="Proteomes" id="UP000004358">
    <property type="component" value="Unassembled WGS sequence"/>
</dbReference>
<organism evidence="2 3">
    <name type="scientific">Blastopirellula marina DSM 3645</name>
    <dbReference type="NCBI Taxonomy" id="314230"/>
    <lineage>
        <taxon>Bacteria</taxon>
        <taxon>Pseudomonadati</taxon>
        <taxon>Planctomycetota</taxon>
        <taxon>Planctomycetia</taxon>
        <taxon>Pirellulales</taxon>
        <taxon>Pirellulaceae</taxon>
        <taxon>Blastopirellula</taxon>
    </lineage>
</organism>
<dbReference type="EMBL" id="AANZ01000014">
    <property type="protein sequence ID" value="EAQ79621.1"/>
    <property type="molecule type" value="Genomic_DNA"/>
</dbReference>
<feature type="region of interest" description="Disordered" evidence="1">
    <location>
        <begin position="15"/>
        <end position="39"/>
    </location>
</feature>
<name>A3ZV54_9BACT</name>
<reference evidence="2 3" key="1">
    <citation type="submission" date="2006-02" db="EMBL/GenBank/DDBJ databases">
        <authorList>
            <person name="Amann R."/>
            <person name="Ferriera S."/>
            <person name="Johnson J."/>
            <person name="Kravitz S."/>
            <person name="Halpern A."/>
            <person name="Remington K."/>
            <person name="Beeson K."/>
            <person name="Tran B."/>
            <person name="Rogers Y.-H."/>
            <person name="Friedman R."/>
            <person name="Venter J.C."/>
        </authorList>
    </citation>
    <scope>NUCLEOTIDE SEQUENCE [LARGE SCALE GENOMIC DNA]</scope>
    <source>
        <strain evidence="2 3">DSM 3645</strain>
    </source>
</reference>
<sequence length="39" mass="4014">PRASVWVGDGGFRVENSANPGELRASGDAFTLAPPATRS</sequence>
<evidence type="ECO:0000313" key="3">
    <source>
        <dbReference type="Proteomes" id="UP000004358"/>
    </source>
</evidence>
<dbReference type="HOGENOM" id="CLU_3321295_0_0_0"/>
<evidence type="ECO:0000256" key="1">
    <source>
        <dbReference type="SAM" id="MobiDB-lite"/>
    </source>
</evidence>
<accession>A3ZV54</accession>
<gene>
    <name evidence="2" type="ORF">DSM3645_04058</name>
</gene>
<proteinExistence type="predicted"/>
<comment type="caution">
    <text evidence="2">The sequence shown here is derived from an EMBL/GenBank/DDBJ whole genome shotgun (WGS) entry which is preliminary data.</text>
</comment>
<feature type="non-terminal residue" evidence="2">
    <location>
        <position position="1"/>
    </location>
</feature>